<dbReference type="EMBL" id="FMID01000028">
    <property type="protein sequence ID" value="SCL75317.1"/>
    <property type="molecule type" value="Genomic_DNA"/>
</dbReference>
<keyword evidence="1" id="KW-1133">Transmembrane helix</keyword>
<evidence type="ECO:0000313" key="3">
    <source>
        <dbReference type="Proteomes" id="UP000184671"/>
    </source>
</evidence>
<organism evidence="2 3">
    <name type="scientific">Methanoculleus chikugoensis</name>
    <dbReference type="NCBI Taxonomy" id="118126"/>
    <lineage>
        <taxon>Archaea</taxon>
        <taxon>Methanobacteriati</taxon>
        <taxon>Methanobacteriota</taxon>
        <taxon>Stenosarchaea group</taxon>
        <taxon>Methanomicrobia</taxon>
        <taxon>Methanomicrobiales</taxon>
        <taxon>Methanomicrobiaceae</taxon>
        <taxon>Methanoculleus</taxon>
    </lineage>
</organism>
<sequence length="184" mass="19428">MKPYGMPARSLRARLFLLVAFSALLIMPCSVSGATPPPLPSLTLSISNDTLSGDEDLVISAAWSRDASFYRPPGSVDVLIYSISSGSPVAGYTILEDDRVAADDTTRYFRGTVPSSELPEGKLLLVATDPVSGAEARALIDVIEPGPDYPGVQAKRYAETAFFAVAAILLAVLVAGLGLLLRRS</sequence>
<name>A0A1M4MKE4_9EURY</name>
<dbReference type="RefSeq" id="WP_143727221.1">
    <property type="nucleotide sequence ID" value="NZ_FMID01000028.1"/>
</dbReference>
<gene>
    <name evidence="2" type="ORF">L21_1213</name>
</gene>
<feature type="transmembrane region" description="Helical" evidence="1">
    <location>
        <begin position="161"/>
        <end position="181"/>
    </location>
</feature>
<reference evidence="2 3" key="1">
    <citation type="submission" date="2016-08" db="EMBL/GenBank/DDBJ databases">
        <authorList>
            <person name="Seilhamer J.J."/>
        </authorList>
    </citation>
    <scope>NUCLEOTIDE SEQUENCE [LARGE SCALE GENOMIC DNA]</scope>
    <source>
        <strain evidence="2">L21-II-0</strain>
    </source>
</reference>
<dbReference type="Proteomes" id="UP000184671">
    <property type="component" value="Unassembled WGS sequence"/>
</dbReference>
<evidence type="ECO:0000313" key="2">
    <source>
        <dbReference type="EMBL" id="SCL75317.1"/>
    </source>
</evidence>
<evidence type="ECO:0000256" key="1">
    <source>
        <dbReference type="SAM" id="Phobius"/>
    </source>
</evidence>
<keyword evidence="1" id="KW-0472">Membrane</keyword>
<dbReference type="STRING" id="118126.L21_1213"/>
<dbReference type="AlphaFoldDB" id="A0A1M4MKE4"/>
<accession>A0A1M4MKE4</accession>
<protein>
    <submittedName>
        <fullName evidence="2">Uncharacterized protein</fullName>
    </submittedName>
</protein>
<proteinExistence type="predicted"/>
<dbReference type="OrthoDB" id="107433at2157"/>
<keyword evidence="1" id="KW-0812">Transmembrane</keyword>